<dbReference type="EMBL" id="MPUH01000465">
    <property type="protein sequence ID" value="OMJ79545.1"/>
    <property type="molecule type" value="Genomic_DNA"/>
</dbReference>
<dbReference type="PANTHER" id="PTHR23035:SF2">
    <property type="entry name" value="KIAA1430 HOMOLOGUE"/>
    <property type="match status" value="1"/>
</dbReference>
<comment type="caution">
    <text evidence="2">The sequence shown here is derived from an EMBL/GenBank/DDBJ whole genome shotgun (WGS) entry which is preliminary data.</text>
</comment>
<dbReference type="InterPro" id="IPR029488">
    <property type="entry name" value="Hmw/CFAP97"/>
</dbReference>
<gene>
    <name evidence="2" type="ORF">SteCoe_20395</name>
</gene>
<dbReference type="AlphaFoldDB" id="A0A1R2BSI4"/>
<sequence length="186" mass="21510">MWNQKASSKRIRDQDIMREHIIHREKLSRMSARIDNAPPQNMTHVKINLKGQLIKQSRKDSINTSNKILVKKLMKVSSRTSSAHRPRKAALSLNASRKFDEISRITTENFRILNKIKGSKPYYSSERLKKEYRNSRNLKNMISQNAGRVPKIVNFPQGDLNLSNLEITSVKSLNAGTRYDKFLFGL</sequence>
<name>A0A1R2BSI4_9CILI</name>
<dbReference type="PANTHER" id="PTHR23035">
    <property type="entry name" value="CILIA- AND FLAGELLA-ASSOCIATED PROTEIN 97-RELATED"/>
    <property type="match status" value="1"/>
</dbReference>
<dbReference type="InterPro" id="IPR038791">
    <property type="entry name" value="Cfap97/Hemingway"/>
</dbReference>
<comment type="similarity">
    <text evidence="1">Belongs to the CFAP97 family.</text>
</comment>
<evidence type="ECO:0000313" key="2">
    <source>
        <dbReference type="EMBL" id="OMJ79545.1"/>
    </source>
</evidence>
<evidence type="ECO:0000313" key="3">
    <source>
        <dbReference type="Proteomes" id="UP000187209"/>
    </source>
</evidence>
<dbReference type="Proteomes" id="UP000187209">
    <property type="component" value="Unassembled WGS sequence"/>
</dbReference>
<keyword evidence="3" id="KW-1185">Reference proteome</keyword>
<protein>
    <submittedName>
        <fullName evidence="2">Uncharacterized protein</fullName>
    </submittedName>
</protein>
<dbReference type="Pfam" id="PF13879">
    <property type="entry name" value="Hmw_CFAP97"/>
    <property type="match status" value="1"/>
</dbReference>
<organism evidence="2 3">
    <name type="scientific">Stentor coeruleus</name>
    <dbReference type="NCBI Taxonomy" id="5963"/>
    <lineage>
        <taxon>Eukaryota</taxon>
        <taxon>Sar</taxon>
        <taxon>Alveolata</taxon>
        <taxon>Ciliophora</taxon>
        <taxon>Postciliodesmatophora</taxon>
        <taxon>Heterotrichea</taxon>
        <taxon>Heterotrichida</taxon>
        <taxon>Stentoridae</taxon>
        <taxon>Stentor</taxon>
    </lineage>
</organism>
<reference evidence="2 3" key="1">
    <citation type="submission" date="2016-11" db="EMBL/GenBank/DDBJ databases">
        <title>The macronuclear genome of Stentor coeruleus: a giant cell with tiny introns.</title>
        <authorList>
            <person name="Slabodnick M."/>
            <person name="Ruby J.G."/>
            <person name="Reiff S.B."/>
            <person name="Swart E.C."/>
            <person name="Gosai S."/>
            <person name="Prabakaran S."/>
            <person name="Witkowska E."/>
            <person name="Larue G.E."/>
            <person name="Fisher S."/>
            <person name="Freeman R.M."/>
            <person name="Gunawardena J."/>
            <person name="Chu W."/>
            <person name="Stover N.A."/>
            <person name="Gregory B.D."/>
            <person name="Nowacki M."/>
            <person name="Derisi J."/>
            <person name="Roy S.W."/>
            <person name="Marshall W.F."/>
            <person name="Sood P."/>
        </authorList>
    </citation>
    <scope>NUCLEOTIDE SEQUENCE [LARGE SCALE GENOMIC DNA]</scope>
    <source>
        <strain evidence="2">WM001</strain>
    </source>
</reference>
<accession>A0A1R2BSI4</accession>
<proteinExistence type="inferred from homology"/>
<evidence type="ECO:0000256" key="1">
    <source>
        <dbReference type="ARBA" id="ARBA00008315"/>
    </source>
</evidence>